<dbReference type="OrthoDB" id="18440at2759"/>
<name>A0A6G1GWN2_9PEZI</name>
<dbReference type="SMART" id="SM00355">
    <property type="entry name" value="ZnF_C2H2"/>
    <property type="match status" value="2"/>
</dbReference>
<evidence type="ECO:0000313" key="3">
    <source>
        <dbReference type="EMBL" id="KAF1985148.1"/>
    </source>
</evidence>
<dbReference type="EMBL" id="ML977163">
    <property type="protein sequence ID" value="KAF1985148.1"/>
    <property type="molecule type" value="Genomic_DNA"/>
</dbReference>
<evidence type="ECO:0000259" key="2">
    <source>
        <dbReference type="PROSITE" id="PS00028"/>
    </source>
</evidence>
<dbReference type="InterPro" id="IPR013087">
    <property type="entry name" value="Znf_C2H2_type"/>
</dbReference>
<dbReference type="PROSITE" id="PS00028">
    <property type="entry name" value="ZINC_FINGER_C2H2_1"/>
    <property type="match status" value="1"/>
</dbReference>
<feature type="domain" description="C2H2-type" evidence="2">
    <location>
        <begin position="71"/>
        <end position="92"/>
    </location>
</feature>
<sequence>MEHTSEAEVSPPVSPTAEPSKKIVHHSKSNALDAGENGRPITCHYPGHPPWRFYALEDYELHVKQRHTHICHECEKNFPTSHILELHLAEFHDPFNALKRERGDKTFGCLVEDCNIMSLTFSQRNKHAMDVHNFPPVVHP</sequence>
<dbReference type="Proteomes" id="UP000800041">
    <property type="component" value="Unassembled WGS sequence"/>
</dbReference>
<dbReference type="AlphaFoldDB" id="A0A6G1GWN2"/>
<evidence type="ECO:0000256" key="1">
    <source>
        <dbReference type="SAM" id="MobiDB-lite"/>
    </source>
</evidence>
<keyword evidence="4" id="KW-1185">Reference proteome</keyword>
<protein>
    <recommendedName>
        <fullName evidence="2">C2H2-type domain-containing protein</fullName>
    </recommendedName>
</protein>
<dbReference type="PANTHER" id="PTHR21354:SF0">
    <property type="entry name" value="ZINC FINGER PROTEIN 511"/>
    <property type="match status" value="1"/>
</dbReference>
<gene>
    <name evidence="3" type="ORF">K402DRAFT_334902</name>
</gene>
<evidence type="ECO:0000313" key="4">
    <source>
        <dbReference type="Proteomes" id="UP000800041"/>
    </source>
</evidence>
<accession>A0A6G1GWN2</accession>
<feature type="region of interest" description="Disordered" evidence="1">
    <location>
        <begin position="1"/>
        <end position="40"/>
    </location>
</feature>
<proteinExistence type="predicted"/>
<organism evidence="3 4">
    <name type="scientific">Aulographum hederae CBS 113979</name>
    <dbReference type="NCBI Taxonomy" id="1176131"/>
    <lineage>
        <taxon>Eukaryota</taxon>
        <taxon>Fungi</taxon>
        <taxon>Dikarya</taxon>
        <taxon>Ascomycota</taxon>
        <taxon>Pezizomycotina</taxon>
        <taxon>Dothideomycetes</taxon>
        <taxon>Pleosporomycetidae</taxon>
        <taxon>Aulographales</taxon>
        <taxon>Aulographaceae</taxon>
    </lineage>
</organism>
<dbReference type="PANTHER" id="PTHR21354">
    <property type="entry name" value="ZINC FINGER PROTEIN 511"/>
    <property type="match status" value="1"/>
</dbReference>
<dbReference type="InterPro" id="IPR039258">
    <property type="entry name" value="ZNF511"/>
</dbReference>
<reference evidence="3" key="1">
    <citation type="journal article" date="2020" name="Stud. Mycol.">
        <title>101 Dothideomycetes genomes: a test case for predicting lifestyles and emergence of pathogens.</title>
        <authorList>
            <person name="Haridas S."/>
            <person name="Albert R."/>
            <person name="Binder M."/>
            <person name="Bloem J."/>
            <person name="Labutti K."/>
            <person name="Salamov A."/>
            <person name="Andreopoulos B."/>
            <person name="Baker S."/>
            <person name="Barry K."/>
            <person name="Bills G."/>
            <person name="Bluhm B."/>
            <person name="Cannon C."/>
            <person name="Castanera R."/>
            <person name="Culley D."/>
            <person name="Daum C."/>
            <person name="Ezra D."/>
            <person name="Gonzalez J."/>
            <person name="Henrissat B."/>
            <person name="Kuo A."/>
            <person name="Liang C."/>
            <person name="Lipzen A."/>
            <person name="Lutzoni F."/>
            <person name="Magnuson J."/>
            <person name="Mondo S."/>
            <person name="Nolan M."/>
            <person name="Ohm R."/>
            <person name="Pangilinan J."/>
            <person name="Park H.-J."/>
            <person name="Ramirez L."/>
            <person name="Alfaro M."/>
            <person name="Sun H."/>
            <person name="Tritt A."/>
            <person name="Yoshinaga Y."/>
            <person name="Zwiers L.-H."/>
            <person name="Turgeon B."/>
            <person name="Goodwin S."/>
            <person name="Spatafora J."/>
            <person name="Crous P."/>
            <person name="Grigoriev I."/>
        </authorList>
    </citation>
    <scope>NUCLEOTIDE SEQUENCE</scope>
    <source>
        <strain evidence="3">CBS 113979</strain>
    </source>
</reference>